<accession>A0A6B8MDB1</accession>
<evidence type="ECO:0000313" key="3">
    <source>
        <dbReference type="EMBL" id="QGM98640.1"/>
    </source>
</evidence>
<dbReference type="Gene3D" id="3.40.630.30">
    <property type="match status" value="1"/>
</dbReference>
<dbReference type="EMBL" id="CP044331">
    <property type="protein sequence ID" value="QGM98640.1"/>
    <property type="molecule type" value="Genomic_DNA"/>
</dbReference>
<organism evidence="3 4">
    <name type="scientific">Methylocystis parvus</name>
    <dbReference type="NCBI Taxonomy" id="134"/>
    <lineage>
        <taxon>Bacteria</taxon>
        <taxon>Pseudomonadati</taxon>
        <taxon>Pseudomonadota</taxon>
        <taxon>Alphaproteobacteria</taxon>
        <taxon>Hyphomicrobiales</taxon>
        <taxon>Methylocystaceae</taxon>
        <taxon>Methylocystis</taxon>
    </lineage>
</organism>
<feature type="compositionally biased region" description="Polar residues" evidence="1">
    <location>
        <begin position="391"/>
        <end position="409"/>
    </location>
</feature>
<sequence>MGQPYSVGRGGPMTSACLTDANYRIEVVRTYERFVEIGPQWRDICEDAGASLFQSHAWIGAWAGAATDGDARDLRVVVAWRGDRIDAVAPFAIRRTCGLRILQWAAQGYSDYCDAVLRPGAAPSLLAQMWRALEKSCAFDFAVLTDVRPGACIGVLSERAGGFLQAYHREATCSRVLSDAPTGAAWFDAHPKKFRQNYRRGLAVLEENARVTFRLLAPDEPLAPALARLCELKRLRLGEAAAHSSLFAQKGSATLNALVGAMAREGALRVFVIERDNEIIAISVNFEYRGELFAYLTAFDPAFARGSPGMALMINYIKWAIDHGLKSIDLLRGDEAFKRRVATHSITLRSLCHGRTASGRLLLAGAAIYRRLRYRAPDDDAAPAPCEGLQSRPQDANPVENNSSGTESS</sequence>
<keyword evidence="4" id="KW-1185">Reference proteome</keyword>
<dbReference type="Proteomes" id="UP000422569">
    <property type="component" value="Chromosome"/>
</dbReference>
<keyword evidence="3" id="KW-0808">Transferase</keyword>
<dbReference type="InterPro" id="IPR038740">
    <property type="entry name" value="BioF2-like_GNAT_dom"/>
</dbReference>
<dbReference type="AlphaFoldDB" id="A0A6B8MDB1"/>
<feature type="region of interest" description="Disordered" evidence="1">
    <location>
        <begin position="380"/>
        <end position="409"/>
    </location>
</feature>
<evidence type="ECO:0000313" key="4">
    <source>
        <dbReference type="Proteomes" id="UP000422569"/>
    </source>
</evidence>
<dbReference type="KEGG" id="mpar:F7D14_14910"/>
<proteinExistence type="predicted"/>
<protein>
    <submittedName>
        <fullName evidence="3">GNAT family N-acetyltransferase</fullName>
    </submittedName>
</protein>
<dbReference type="Pfam" id="PF13480">
    <property type="entry name" value="Acetyltransf_6"/>
    <property type="match status" value="1"/>
</dbReference>
<evidence type="ECO:0000259" key="2">
    <source>
        <dbReference type="Pfam" id="PF13480"/>
    </source>
</evidence>
<dbReference type="GO" id="GO:0016740">
    <property type="term" value="F:transferase activity"/>
    <property type="evidence" value="ECO:0007669"/>
    <property type="project" value="UniProtKB-KW"/>
</dbReference>
<dbReference type="InterPro" id="IPR016181">
    <property type="entry name" value="Acyl_CoA_acyltransferase"/>
</dbReference>
<feature type="domain" description="BioF2-like acetyltransferase" evidence="2">
    <location>
        <begin position="192"/>
        <end position="339"/>
    </location>
</feature>
<evidence type="ECO:0000256" key="1">
    <source>
        <dbReference type="SAM" id="MobiDB-lite"/>
    </source>
</evidence>
<reference evidence="3 4" key="1">
    <citation type="submission" date="2019-09" db="EMBL/GenBank/DDBJ databases">
        <title>Isolation and complete genome sequencing of Methylocystis species.</title>
        <authorList>
            <person name="Rumah B.L."/>
            <person name="Stead C.E."/>
            <person name="Stevens B.C."/>
            <person name="Minton N.P."/>
            <person name="Grosse-Honebrink A."/>
            <person name="Zhang Y."/>
        </authorList>
    </citation>
    <scope>NUCLEOTIDE SEQUENCE [LARGE SCALE GENOMIC DNA]</scope>
    <source>
        <strain evidence="3 4">BRCS2</strain>
    </source>
</reference>
<name>A0A6B8MDB1_9HYPH</name>
<dbReference type="SUPFAM" id="SSF55729">
    <property type="entry name" value="Acyl-CoA N-acyltransferases (Nat)"/>
    <property type="match status" value="1"/>
</dbReference>
<gene>
    <name evidence="3" type="ORF">F7D14_14910</name>
</gene>